<dbReference type="EMBL" id="AMXF01000152">
    <property type="protein sequence ID" value="ENO95960.1"/>
    <property type="molecule type" value="Genomic_DNA"/>
</dbReference>
<evidence type="ECO:0000313" key="2">
    <source>
        <dbReference type="Proteomes" id="UP000013047"/>
    </source>
</evidence>
<accession>N6YWL6</accession>
<organism evidence="1 2">
    <name type="scientific">Thauera phenylacetica B4P</name>
    <dbReference type="NCBI Taxonomy" id="1234382"/>
    <lineage>
        <taxon>Bacteria</taxon>
        <taxon>Pseudomonadati</taxon>
        <taxon>Pseudomonadota</taxon>
        <taxon>Betaproteobacteria</taxon>
        <taxon>Rhodocyclales</taxon>
        <taxon>Zoogloeaceae</taxon>
        <taxon>Thauera</taxon>
    </lineage>
</organism>
<keyword evidence="2" id="KW-1185">Reference proteome</keyword>
<name>N6YWL6_9RHOO</name>
<protein>
    <submittedName>
        <fullName evidence="1">Uncharacterized protein</fullName>
    </submittedName>
</protein>
<dbReference type="Proteomes" id="UP000013047">
    <property type="component" value="Unassembled WGS sequence"/>
</dbReference>
<evidence type="ECO:0000313" key="1">
    <source>
        <dbReference type="EMBL" id="ENO95960.1"/>
    </source>
</evidence>
<dbReference type="AlphaFoldDB" id="N6YWL6"/>
<sequence length="199" mass="21574">MLPDFPWPPPRYSAFEVFERDSLAPAEGARLGMVAQRFEAAFDAAGYVERSYYRVPGGFALASRAEQIRADASPYPAPERWSVDAGGAGKSFADRLRALFNAPPGHYRVIVFVVTDQDFAAAPRAAQEGEALAWVSGGGLRLPSSIAALPFTPTHYASALIYEFERRSEHEPADVRVPSAAPGRVHLEKGGLWQALAAN</sequence>
<proteinExistence type="predicted"/>
<gene>
    <name evidence="1" type="ORF">C667_16404</name>
</gene>
<reference evidence="1 2" key="1">
    <citation type="submission" date="2012-09" db="EMBL/GenBank/DDBJ databases">
        <title>Draft Genome Sequences of 6 Strains from Genus Thauera.</title>
        <authorList>
            <person name="Liu B."/>
            <person name="Shapleigh J.P."/>
            <person name="Frostegard A.H."/>
        </authorList>
    </citation>
    <scope>NUCLEOTIDE SEQUENCE [LARGE SCALE GENOMIC DNA]</scope>
    <source>
        <strain evidence="1 2">B4P</strain>
    </source>
</reference>
<comment type="caution">
    <text evidence="1">The sequence shown here is derived from an EMBL/GenBank/DDBJ whole genome shotgun (WGS) entry which is preliminary data.</text>
</comment>